<reference evidence="2" key="1">
    <citation type="journal article" date="2019" name="Sci. Rep.">
        <title>Draft genome of Tanacetum cinerariifolium, the natural source of mosquito coil.</title>
        <authorList>
            <person name="Yamashiro T."/>
            <person name="Shiraishi A."/>
            <person name="Satake H."/>
            <person name="Nakayama K."/>
        </authorList>
    </citation>
    <scope>NUCLEOTIDE SEQUENCE</scope>
</reference>
<feature type="compositionally biased region" description="Low complexity" evidence="1">
    <location>
        <begin position="196"/>
        <end position="206"/>
    </location>
</feature>
<dbReference type="AlphaFoldDB" id="A0A6L2M3P7"/>
<gene>
    <name evidence="2" type="ORF">Tci_040188</name>
</gene>
<name>A0A6L2M3P7_TANCI</name>
<evidence type="ECO:0000256" key="1">
    <source>
        <dbReference type="SAM" id="MobiDB-lite"/>
    </source>
</evidence>
<comment type="caution">
    <text evidence="2">The sequence shown here is derived from an EMBL/GenBank/DDBJ whole genome shotgun (WGS) entry which is preliminary data.</text>
</comment>
<proteinExistence type="predicted"/>
<sequence>MEEGDGLRTRSFRDEDYTTRRLFLRSYPLHFGNDEDDQEAQIYEATIDTDKASKRTTGEFAHGDDHKKETKMMKIKKKKEAMKRIMVTIVEWGGGRVVVLKRFKHKVMAASIISILSDSYKESVGSRAPRVILFGAIPAIISVIPEVSIVPVDPLVAPEVGTVLVVSLAGVLDLVDYSSSSDSDPSEDSLPPVPDLPLVLPSGSSSHDTLAPSSEFPLAPIVPYYFGLPTHDSRSIAPTPTDLLPPRKRFRDLYSPEDSGEEHMEVDTADAEVVADVGISNGVVAHTRDGVGMRVEINTSDVREDDEEFKTKASTTDTREIAVDPLVIGDSFESSRGGISDLEYTIYDIFHYMSEVRIDRITKIETT</sequence>
<evidence type="ECO:0000313" key="2">
    <source>
        <dbReference type="EMBL" id="GEU68210.1"/>
    </source>
</evidence>
<dbReference type="EMBL" id="BKCJ010005705">
    <property type="protein sequence ID" value="GEU68210.1"/>
    <property type="molecule type" value="Genomic_DNA"/>
</dbReference>
<protein>
    <submittedName>
        <fullName evidence="2">Uncharacterized protein</fullName>
    </submittedName>
</protein>
<accession>A0A6L2M3P7</accession>
<organism evidence="2">
    <name type="scientific">Tanacetum cinerariifolium</name>
    <name type="common">Dalmatian daisy</name>
    <name type="synonym">Chrysanthemum cinerariifolium</name>
    <dbReference type="NCBI Taxonomy" id="118510"/>
    <lineage>
        <taxon>Eukaryota</taxon>
        <taxon>Viridiplantae</taxon>
        <taxon>Streptophyta</taxon>
        <taxon>Embryophyta</taxon>
        <taxon>Tracheophyta</taxon>
        <taxon>Spermatophyta</taxon>
        <taxon>Magnoliopsida</taxon>
        <taxon>eudicotyledons</taxon>
        <taxon>Gunneridae</taxon>
        <taxon>Pentapetalae</taxon>
        <taxon>asterids</taxon>
        <taxon>campanulids</taxon>
        <taxon>Asterales</taxon>
        <taxon>Asteraceae</taxon>
        <taxon>Asteroideae</taxon>
        <taxon>Anthemideae</taxon>
        <taxon>Anthemidinae</taxon>
        <taxon>Tanacetum</taxon>
    </lineage>
</organism>
<feature type="region of interest" description="Disordered" evidence="1">
    <location>
        <begin position="179"/>
        <end position="211"/>
    </location>
</feature>